<dbReference type="KEGG" id="kan:IMCC3317_21480"/>
<dbReference type="OrthoDB" id="1448105at2"/>
<dbReference type="AlphaFoldDB" id="A0A7L4ZJ77"/>
<accession>A0A7L4ZJ77</accession>
<evidence type="ECO:0000313" key="1">
    <source>
        <dbReference type="EMBL" id="QHI36778.1"/>
    </source>
</evidence>
<organism evidence="1 2">
    <name type="scientific">Kordia antarctica</name>
    <dbReference type="NCBI Taxonomy" id="1218801"/>
    <lineage>
        <taxon>Bacteria</taxon>
        <taxon>Pseudomonadati</taxon>
        <taxon>Bacteroidota</taxon>
        <taxon>Flavobacteriia</taxon>
        <taxon>Flavobacteriales</taxon>
        <taxon>Flavobacteriaceae</taxon>
        <taxon>Kordia</taxon>
    </lineage>
</organism>
<dbReference type="PROSITE" id="PS51257">
    <property type="entry name" value="PROKAR_LIPOPROTEIN"/>
    <property type="match status" value="1"/>
</dbReference>
<dbReference type="Proteomes" id="UP000464657">
    <property type="component" value="Chromosome"/>
</dbReference>
<gene>
    <name evidence="1" type="ORF">IMCC3317_21480</name>
</gene>
<protein>
    <recommendedName>
        <fullName evidence="3">Lipoprotein</fullName>
    </recommendedName>
</protein>
<evidence type="ECO:0000313" key="2">
    <source>
        <dbReference type="Proteomes" id="UP000464657"/>
    </source>
</evidence>
<dbReference type="EMBL" id="CP019288">
    <property type="protein sequence ID" value="QHI36778.1"/>
    <property type="molecule type" value="Genomic_DNA"/>
</dbReference>
<proteinExistence type="predicted"/>
<name>A0A7L4ZJ77_9FLAO</name>
<keyword evidence="2" id="KW-1185">Reference proteome</keyword>
<evidence type="ECO:0008006" key="3">
    <source>
        <dbReference type="Google" id="ProtNLM"/>
    </source>
</evidence>
<sequence length="148" mass="17198">MKYLLVLVSFLVLLACKENDKKPNLSDSKIETDKISCVNEIFKRDSIFGEIRNHASEKISLSETITIYTKNIKSLDYSNCPEEFKSAFDKHIEAWLDFRKVSDKYPLLRGELHDIFTKIEKSEDSTEFKSRLGQILETWKLVDKSSNP</sequence>
<dbReference type="RefSeq" id="WP_160129452.1">
    <property type="nucleotide sequence ID" value="NZ_CP019288.1"/>
</dbReference>
<reference evidence="1 2" key="1">
    <citation type="journal article" date="2013" name="Int. J. Syst. Evol. Microbiol.">
        <title>Kordia antarctica sp. nov., isolated from Antarctic seawater.</title>
        <authorList>
            <person name="Baek K."/>
            <person name="Choi A."/>
            <person name="Kang I."/>
            <person name="Lee K."/>
            <person name="Cho J.C."/>
        </authorList>
    </citation>
    <scope>NUCLEOTIDE SEQUENCE [LARGE SCALE GENOMIC DNA]</scope>
    <source>
        <strain evidence="1 2">IMCC3317</strain>
    </source>
</reference>